<evidence type="ECO:0000256" key="1">
    <source>
        <dbReference type="SAM" id="SignalP"/>
    </source>
</evidence>
<dbReference type="STRING" id="641524.ADICYQ_5557"/>
<organism evidence="2 3">
    <name type="scientific">Cyclobacterium qasimii M12-11B</name>
    <dbReference type="NCBI Taxonomy" id="641524"/>
    <lineage>
        <taxon>Bacteria</taxon>
        <taxon>Pseudomonadati</taxon>
        <taxon>Bacteroidota</taxon>
        <taxon>Cytophagia</taxon>
        <taxon>Cytophagales</taxon>
        <taxon>Cyclobacteriaceae</taxon>
        <taxon>Cyclobacterium</taxon>
    </lineage>
</organism>
<keyword evidence="1" id="KW-0732">Signal</keyword>
<evidence type="ECO:0000313" key="3">
    <source>
        <dbReference type="Proteomes" id="UP000014974"/>
    </source>
</evidence>
<dbReference type="Gene3D" id="1.20.120.1490">
    <property type="match status" value="1"/>
</dbReference>
<dbReference type="AlphaFoldDB" id="S7WMB6"/>
<accession>S7WMB6</accession>
<dbReference type="Proteomes" id="UP000014974">
    <property type="component" value="Unassembled WGS sequence"/>
</dbReference>
<gene>
    <name evidence="2" type="ORF">ADICYQ_5557</name>
</gene>
<reference evidence="2 3" key="1">
    <citation type="journal article" date="2013" name="Genome Announc.">
        <title>Draft Genome Sequence of Cyclobacterium qasimii Strain M12-11BT, Isolated from Arctic Marine Sediment.</title>
        <authorList>
            <person name="Shivaji S."/>
            <person name="Ara S."/>
            <person name="Singh A."/>
            <person name="Kumar Pinnaka A."/>
        </authorList>
    </citation>
    <scope>NUCLEOTIDE SEQUENCE [LARGE SCALE GENOMIC DNA]</scope>
    <source>
        <strain evidence="2 3">M12-11B</strain>
    </source>
</reference>
<dbReference type="OrthoDB" id="840032at2"/>
<sequence>MKKILIMIAMVAVTSLTYAQGQRGQRPEPPTTAEIIKTATKELGLSEEQATEWTTIHEKYADEMKDRSTAKDAREKMDAELQATLTENQLETYIESKKNVKVAGQQGNQEID</sequence>
<evidence type="ECO:0000313" key="2">
    <source>
        <dbReference type="EMBL" id="EPR65348.1"/>
    </source>
</evidence>
<proteinExistence type="predicted"/>
<feature type="signal peptide" evidence="1">
    <location>
        <begin position="1"/>
        <end position="19"/>
    </location>
</feature>
<dbReference type="EMBL" id="ATNM01000193">
    <property type="protein sequence ID" value="EPR65348.1"/>
    <property type="molecule type" value="Genomic_DNA"/>
</dbReference>
<feature type="chain" id="PRO_5004546307" evidence="1">
    <location>
        <begin position="20"/>
        <end position="112"/>
    </location>
</feature>
<name>S7WMB6_9BACT</name>
<dbReference type="RefSeq" id="WP_020891443.1">
    <property type="nucleotide sequence ID" value="NZ_ATNM01000193.1"/>
</dbReference>
<protein>
    <submittedName>
        <fullName evidence="2">Uncharacterized protein</fullName>
    </submittedName>
</protein>
<comment type="caution">
    <text evidence="2">The sequence shown here is derived from an EMBL/GenBank/DDBJ whole genome shotgun (WGS) entry which is preliminary data.</text>
</comment>